<reference evidence="2 3" key="1">
    <citation type="journal article" date="2018" name="PLoS Pathog.">
        <title>Evolution of structural diversity of trichothecenes, a family of toxins produced by plant pathogenic and entomopathogenic fungi.</title>
        <authorList>
            <person name="Proctor R.H."/>
            <person name="McCormick S.P."/>
            <person name="Kim H.S."/>
            <person name="Cardoza R.E."/>
            <person name="Stanley A.M."/>
            <person name="Lindo L."/>
            <person name="Kelly A."/>
            <person name="Brown D.W."/>
            <person name="Lee T."/>
            <person name="Vaughan M.M."/>
            <person name="Alexander N.J."/>
            <person name="Busman M."/>
            <person name="Gutierrez S."/>
        </authorList>
    </citation>
    <scope>NUCLEOTIDE SEQUENCE [LARGE SCALE GENOMIC DNA]</scope>
    <source>
        <strain evidence="2 3">NRRL 13405</strain>
    </source>
</reference>
<dbReference type="AlphaFoldDB" id="A0A395MYX0"/>
<dbReference type="InterPro" id="IPR052895">
    <property type="entry name" value="HetReg/Transcr_Mod"/>
</dbReference>
<keyword evidence="3" id="KW-1185">Reference proteome</keyword>
<evidence type="ECO:0000313" key="2">
    <source>
        <dbReference type="EMBL" id="RFN52693.1"/>
    </source>
</evidence>
<feature type="domain" description="Heterokaryon incompatibility" evidence="1">
    <location>
        <begin position="49"/>
        <end position="196"/>
    </location>
</feature>
<gene>
    <name evidence="2" type="ORF">FIE12Z_3036</name>
</gene>
<dbReference type="Proteomes" id="UP000265631">
    <property type="component" value="Unassembled WGS sequence"/>
</dbReference>
<name>A0A395MYX0_9HYPO</name>
<accession>A0A395MYX0</accession>
<comment type="caution">
    <text evidence="2">The sequence shown here is derived from an EMBL/GenBank/DDBJ whole genome shotgun (WGS) entry which is preliminary data.</text>
</comment>
<sequence length="673" mass="75909">MDSSSENFYSARILDQDDSFRLISLDPGPAYTPLTLRLLNATVHDAPPYEAVSYVWGDTNRTASVEVQGSNTAEPAKFPITQNCQDALKSLKQTSSSRILWIDSICIDQSSASEKTHQLNLMAQIYQSASQVLVFLGKGTEASDLAMEFIRELDQPSDYGIHNTGGGISSTGHGEREAVNLLFKRPWFYRVWVLQEITFAQRATVICGNCQVPWESFKELYHWNLGSRWVEKLPYSLGYAATWNRYIPNLAYSDRLLKALRETRFCGATDPRDRLYAILPLLDREHEEMRSSIELSNIRWELDEKEVQQMNIRQQPLKFRPNYDKSVKEVYTDLATILLRTIGLDLLTYVIGESSVQGLPSWVPDWTTSSPYWASRAPRIARQKPFSGYPEGPPHLFWGWKALYPHLIDTWNCSVYTQNDENSIQLHVRGVSIGKIGQLGELCDIGNDYFPISQWASLLPNSPFVRSQDDYDPTSWHSVTSLSPFAMTLAMNDVVYPKAVNDVITYIRRYNGDMVEVPEEAHNSFGTPSKDEKERVPLKECFAYGPSYDKQALWILKHCDGKRFMVLDDGSIGLAPDRAQVGDKVFVVQGASTPFALRSINSQITNLDSQPTGSKVEKLYSLVGEVFVHDFMDGEIWDLVAKEVKSAYVSVLSPLGPPAITALQQLHAPLNGP</sequence>
<evidence type="ECO:0000313" key="3">
    <source>
        <dbReference type="Proteomes" id="UP000265631"/>
    </source>
</evidence>
<dbReference type="STRING" id="2594813.A0A395MYX0"/>
<dbReference type="InterPro" id="IPR010730">
    <property type="entry name" value="HET"/>
</dbReference>
<dbReference type="PANTHER" id="PTHR24148">
    <property type="entry name" value="ANKYRIN REPEAT DOMAIN-CONTAINING PROTEIN 39 HOMOLOG-RELATED"/>
    <property type="match status" value="1"/>
</dbReference>
<dbReference type="Pfam" id="PF06985">
    <property type="entry name" value="HET"/>
    <property type="match status" value="1"/>
</dbReference>
<evidence type="ECO:0000259" key="1">
    <source>
        <dbReference type="Pfam" id="PF06985"/>
    </source>
</evidence>
<organism evidence="2 3">
    <name type="scientific">Fusarium flagelliforme</name>
    <dbReference type="NCBI Taxonomy" id="2675880"/>
    <lineage>
        <taxon>Eukaryota</taxon>
        <taxon>Fungi</taxon>
        <taxon>Dikarya</taxon>
        <taxon>Ascomycota</taxon>
        <taxon>Pezizomycotina</taxon>
        <taxon>Sordariomycetes</taxon>
        <taxon>Hypocreomycetidae</taxon>
        <taxon>Hypocreales</taxon>
        <taxon>Nectriaceae</taxon>
        <taxon>Fusarium</taxon>
        <taxon>Fusarium incarnatum-equiseti species complex</taxon>
    </lineage>
</organism>
<dbReference type="EMBL" id="PXXK01000061">
    <property type="protein sequence ID" value="RFN52693.1"/>
    <property type="molecule type" value="Genomic_DNA"/>
</dbReference>
<dbReference type="PANTHER" id="PTHR24148:SF64">
    <property type="entry name" value="HETEROKARYON INCOMPATIBILITY DOMAIN-CONTAINING PROTEIN"/>
    <property type="match status" value="1"/>
</dbReference>
<proteinExistence type="predicted"/>
<dbReference type="Pfam" id="PF26639">
    <property type="entry name" value="Het-6_barrel"/>
    <property type="match status" value="1"/>
</dbReference>
<protein>
    <submittedName>
        <fullName evidence="2">Heterokaryon incompatibility protein het-6</fullName>
    </submittedName>
</protein>